<evidence type="ECO:0000256" key="2">
    <source>
        <dbReference type="SAM" id="MobiDB-lite"/>
    </source>
</evidence>
<accession>A0A8J2QTD2</accession>
<feature type="compositionally biased region" description="Basic and acidic residues" evidence="2">
    <location>
        <begin position="532"/>
        <end position="543"/>
    </location>
</feature>
<feature type="region of interest" description="Disordered" evidence="2">
    <location>
        <begin position="527"/>
        <end position="549"/>
    </location>
</feature>
<dbReference type="OrthoDB" id="269227at2759"/>
<dbReference type="AlphaFoldDB" id="A0A8J2QTD2"/>
<organism evidence="4 5">
    <name type="scientific">Danaus chrysippus</name>
    <name type="common">African queen</name>
    <dbReference type="NCBI Taxonomy" id="151541"/>
    <lineage>
        <taxon>Eukaryota</taxon>
        <taxon>Metazoa</taxon>
        <taxon>Ecdysozoa</taxon>
        <taxon>Arthropoda</taxon>
        <taxon>Hexapoda</taxon>
        <taxon>Insecta</taxon>
        <taxon>Pterygota</taxon>
        <taxon>Neoptera</taxon>
        <taxon>Endopterygota</taxon>
        <taxon>Lepidoptera</taxon>
        <taxon>Glossata</taxon>
        <taxon>Ditrysia</taxon>
        <taxon>Papilionoidea</taxon>
        <taxon>Nymphalidae</taxon>
        <taxon>Danainae</taxon>
        <taxon>Danaini</taxon>
        <taxon>Danaina</taxon>
        <taxon>Danaus</taxon>
        <taxon>Anosia</taxon>
    </lineage>
</organism>
<keyword evidence="5" id="KW-1185">Reference proteome</keyword>
<dbReference type="SUPFAM" id="SSF54373">
    <property type="entry name" value="FAD-linked reductases, C-terminal domain"/>
    <property type="match status" value="1"/>
</dbReference>
<evidence type="ECO:0000313" key="4">
    <source>
        <dbReference type="EMBL" id="CAG9565858.1"/>
    </source>
</evidence>
<evidence type="ECO:0000256" key="1">
    <source>
        <dbReference type="ARBA" id="ARBA00010790"/>
    </source>
</evidence>
<dbReference type="InterPro" id="IPR000172">
    <property type="entry name" value="GMC_OxRdtase_N"/>
</dbReference>
<proteinExistence type="inferred from homology"/>
<protein>
    <submittedName>
        <fullName evidence="4">(African queen) hypothetical protein</fullName>
    </submittedName>
</protein>
<dbReference type="PIRSF" id="PIRSF000137">
    <property type="entry name" value="Alcohol_oxidase"/>
    <property type="match status" value="1"/>
</dbReference>
<gene>
    <name evidence="4" type="ORF">DCHRY22_LOCUS6618</name>
</gene>
<dbReference type="Pfam" id="PF00732">
    <property type="entry name" value="GMC_oxred_N"/>
    <property type="match status" value="1"/>
</dbReference>
<feature type="domain" description="Glucose-methanol-choline oxidoreductase N-terminal" evidence="3">
    <location>
        <begin position="305"/>
        <end position="319"/>
    </location>
</feature>
<dbReference type="InterPro" id="IPR012132">
    <property type="entry name" value="GMC_OxRdtase"/>
</dbReference>
<dbReference type="PROSITE" id="PS00624">
    <property type="entry name" value="GMC_OXRED_2"/>
    <property type="match status" value="1"/>
</dbReference>
<name>A0A8J2QTD2_9NEOP</name>
<reference evidence="4" key="1">
    <citation type="submission" date="2021-09" db="EMBL/GenBank/DDBJ databases">
        <authorList>
            <person name="Martin H S."/>
        </authorList>
    </citation>
    <scope>NUCLEOTIDE SEQUENCE</scope>
</reference>
<dbReference type="Proteomes" id="UP000789524">
    <property type="component" value="Unassembled WGS sequence"/>
</dbReference>
<sequence length="626" mass="70651">MTLYTSFVSVLVVCVSYLVYQKYANVNISFVQKPEKRYDYIIEIFLHSSSNFSQVFIYLVGAGTAGCVLASRLSEDPKVKVLLIEAGDHMGYFTKIPLTSTAAQLGPNDWSVRTTPQKYSSFGLIDRTQIIPRGKGPGGSGQINFLLHGFGLPEDYNRWSRLGFKGWTLENLKPYFIKAFGTYRSEFDSDMCPPIGQCSEAPMKLKMVDDSNELMNIFKQASLSLSDRTTLFRRATASIKDGTRYQTYSAYLKPALKRPNLHVLLKTQAISIRFEDQKVSSLYILEDHRNLDNIFVNKEIILSAGAIKTPQILMLSGIGPRNLIRRLRLDLISDNEFVGRNLHDHFNVPIYVSIKKPISITLAKVFSASTLWNYYWNGGGYLAFPPVAGVEYRNSSALMLFSMGSSSERLLRDLSNYKPQVFRETFPFHNDTSKEGFMWLASCVSPRSRGQVTVTDPSTSVPPAVDPNYLHREYDVRCIIRAIRRAERLVSTKAFQSIEAKIHWPRSERCLSLWTYTKLEQLGLRRRKKMKVPGEKPRKEIPKQKPRSPPDAYLECIIREVGVTGHHAGGTCAGGRVVDDLLRVKDVEGLRIMDASVFPSPTSLYPNSVIVAMAEKAADLIRNTVT</sequence>
<dbReference type="GO" id="GO:0016614">
    <property type="term" value="F:oxidoreductase activity, acting on CH-OH group of donors"/>
    <property type="evidence" value="ECO:0007669"/>
    <property type="project" value="InterPro"/>
</dbReference>
<evidence type="ECO:0000313" key="5">
    <source>
        <dbReference type="Proteomes" id="UP000789524"/>
    </source>
</evidence>
<dbReference type="Pfam" id="PF05199">
    <property type="entry name" value="GMC_oxred_C"/>
    <property type="match status" value="1"/>
</dbReference>
<dbReference type="PANTHER" id="PTHR11552">
    <property type="entry name" value="GLUCOSE-METHANOL-CHOLINE GMC OXIDOREDUCTASE"/>
    <property type="match status" value="1"/>
</dbReference>
<dbReference type="Gene3D" id="3.30.560.10">
    <property type="entry name" value="Glucose Oxidase, domain 3"/>
    <property type="match status" value="2"/>
</dbReference>
<comment type="similarity">
    <text evidence="1">Belongs to the GMC oxidoreductase family.</text>
</comment>
<dbReference type="GO" id="GO:0050660">
    <property type="term" value="F:flavin adenine dinucleotide binding"/>
    <property type="evidence" value="ECO:0007669"/>
    <property type="project" value="InterPro"/>
</dbReference>
<dbReference type="InterPro" id="IPR007867">
    <property type="entry name" value="GMC_OxRtase_C"/>
</dbReference>
<dbReference type="PANTHER" id="PTHR11552:SF188">
    <property type="entry name" value="NEITHER INACTIVATION NOR AFTERPOTENTIAL PROTEIN G"/>
    <property type="match status" value="1"/>
</dbReference>
<evidence type="ECO:0000259" key="3">
    <source>
        <dbReference type="PROSITE" id="PS00624"/>
    </source>
</evidence>
<dbReference type="Gene3D" id="3.50.50.60">
    <property type="entry name" value="FAD/NAD(P)-binding domain"/>
    <property type="match status" value="2"/>
</dbReference>
<dbReference type="InterPro" id="IPR036188">
    <property type="entry name" value="FAD/NAD-bd_sf"/>
</dbReference>
<dbReference type="EMBL" id="CAKASE010000055">
    <property type="protein sequence ID" value="CAG9565858.1"/>
    <property type="molecule type" value="Genomic_DNA"/>
</dbReference>
<dbReference type="SUPFAM" id="SSF51905">
    <property type="entry name" value="FAD/NAD(P)-binding domain"/>
    <property type="match status" value="1"/>
</dbReference>
<comment type="caution">
    <text evidence="4">The sequence shown here is derived from an EMBL/GenBank/DDBJ whole genome shotgun (WGS) entry which is preliminary data.</text>
</comment>